<dbReference type="GO" id="GO:0006298">
    <property type="term" value="P:mismatch repair"/>
    <property type="evidence" value="ECO:0007669"/>
    <property type="project" value="TreeGrafter"/>
</dbReference>
<evidence type="ECO:0000259" key="3">
    <source>
        <dbReference type="Pfam" id="PF00705"/>
    </source>
</evidence>
<evidence type="ECO:0000256" key="1">
    <source>
        <dbReference type="ARBA" id="ARBA00010462"/>
    </source>
</evidence>
<dbReference type="EMBL" id="MN739677">
    <property type="protein sequence ID" value="QHT20174.1"/>
    <property type="molecule type" value="Genomic_DNA"/>
</dbReference>
<dbReference type="InterPro" id="IPR022649">
    <property type="entry name" value="Pr_cel_nuc_antig_C"/>
</dbReference>
<evidence type="ECO:0000256" key="2">
    <source>
        <dbReference type="ARBA" id="ARBA00023125"/>
    </source>
</evidence>
<reference evidence="5" key="1">
    <citation type="journal article" date="2020" name="Nature">
        <title>Giant virus diversity and host interactions through global metagenomics.</title>
        <authorList>
            <person name="Schulz F."/>
            <person name="Roux S."/>
            <person name="Paez-Espino D."/>
            <person name="Jungbluth S."/>
            <person name="Walsh D.A."/>
            <person name="Denef V.J."/>
            <person name="McMahon K.D."/>
            <person name="Konstantinidis K.T."/>
            <person name="Eloe-Fadrosh E.A."/>
            <person name="Kyrpides N.C."/>
            <person name="Woyke T."/>
        </authorList>
    </citation>
    <scope>NUCLEOTIDE SEQUENCE</scope>
    <source>
        <strain evidence="5">GVMAG-M-3300023174-60</strain>
    </source>
</reference>
<feature type="domain" description="Proliferating cell nuclear antigen PCNA C-terminal" evidence="4">
    <location>
        <begin position="145"/>
        <end position="266"/>
    </location>
</feature>
<dbReference type="InterPro" id="IPR046938">
    <property type="entry name" value="DNA_clamp_sf"/>
</dbReference>
<dbReference type="PANTHER" id="PTHR11352">
    <property type="entry name" value="PROLIFERATING CELL NUCLEAR ANTIGEN"/>
    <property type="match status" value="1"/>
</dbReference>
<dbReference type="PANTHER" id="PTHR11352:SF0">
    <property type="entry name" value="PROLIFERATING CELL NUCLEAR ANTIGEN"/>
    <property type="match status" value="1"/>
</dbReference>
<dbReference type="Pfam" id="PF02747">
    <property type="entry name" value="PCNA_C"/>
    <property type="match status" value="1"/>
</dbReference>
<dbReference type="Pfam" id="PF00705">
    <property type="entry name" value="PCNA_N"/>
    <property type="match status" value="1"/>
</dbReference>
<dbReference type="GO" id="GO:0006272">
    <property type="term" value="P:leading strand elongation"/>
    <property type="evidence" value="ECO:0007669"/>
    <property type="project" value="TreeGrafter"/>
</dbReference>
<feature type="domain" description="Proliferating cell nuclear antigen PCNA N-terminal" evidence="3">
    <location>
        <begin position="16"/>
        <end position="139"/>
    </location>
</feature>
<evidence type="ECO:0008006" key="6">
    <source>
        <dbReference type="Google" id="ProtNLM"/>
    </source>
</evidence>
<keyword evidence="2" id="KW-0238">DNA-binding</keyword>
<sequence>MSLAATSSRANANGNLFEIRTVQSAAFRTLIEALKEILTEANLEFDSTGIRVIDVDETHTVLTYLRLISDRFEYFYCPAKYVLGINMIYLFKLIKTLSNNDSLTLFLPESNPNKLGIRAENAEKGTTNTWMMKLFDTNVENIEFPNISFTSIIHMPSADFQKICRDFNALAEKMEITSSNNDLIFRCVGDFVDGETVIMSNNQGGIEVERNTNEIVQGMFELKYLVLFTKCTNLCTSTQIHLKNDLPLVLRYMVANLGEVRLVLAPQKQKTETSGRPQKV</sequence>
<dbReference type="GO" id="GO:0006275">
    <property type="term" value="P:regulation of DNA replication"/>
    <property type="evidence" value="ECO:0007669"/>
    <property type="project" value="InterPro"/>
</dbReference>
<dbReference type="GO" id="GO:0043626">
    <property type="term" value="C:PCNA complex"/>
    <property type="evidence" value="ECO:0007669"/>
    <property type="project" value="TreeGrafter"/>
</dbReference>
<dbReference type="SUPFAM" id="SSF55979">
    <property type="entry name" value="DNA clamp"/>
    <property type="match status" value="2"/>
</dbReference>
<accession>A0A6C0DU83</accession>
<organism evidence="5">
    <name type="scientific">viral metagenome</name>
    <dbReference type="NCBI Taxonomy" id="1070528"/>
    <lineage>
        <taxon>unclassified sequences</taxon>
        <taxon>metagenomes</taxon>
        <taxon>organismal metagenomes</taxon>
    </lineage>
</organism>
<name>A0A6C0DU83_9ZZZZ</name>
<proteinExistence type="inferred from homology"/>
<evidence type="ECO:0000313" key="5">
    <source>
        <dbReference type="EMBL" id="QHT20174.1"/>
    </source>
</evidence>
<dbReference type="GO" id="GO:0030337">
    <property type="term" value="F:DNA polymerase processivity factor activity"/>
    <property type="evidence" value="ECO:0007669"/>
    <property type="project" value="InterPro"/>
</dbReference>
<dbReference type="GO" id="GO:0003677">
    <property type="term" value="F:DNA binding"/>
    <property type="evidence" value="ECO:0007669"/>
    <property type="project" value="UniProtKB-KW"/>
</dbReference>
<dbReference type="PRINTS" id="PR00339">
    <property type="entry name" value="PCNACYCLIN"/>
</dbReference>
<comment type="similarity">
    <text evidence="1">Belongs to the PCNA family.</text>
</comment>
<dbReference type="HAMAP" id="MF_00317">
    <property type="entry name" value="DNApol_clamp_arch"/>
    <property type="match status" value="1"/>
</dbReference>
<dbReference type="InterPro" id="IPR000730">
    <property type="entry name" value="Pr_cel_nuc_antig"/>
</dbReference>
<dbReference type="Gene3D" id="3.70.10.10">
    <property type="match status" value="1"/>
</dbReference>
<dbReference type="AlphaFoldDB" id="A0A6C0DU83"/>
<dbReference type="CDD" id="cd00577">
    <property type="entry name" value="PCNA"/>
    <property type="match status" value="1"/>
</dbReference>
<dbReference type="GO" id="GO:0019985">
    <property type="term" value="P:translesion synthesis"/>
    <property type="evidence" value="ECO:0007669"/>
    <property type="project" value="TreeGrafter"/>
</dbReference>
<dbReference type="NCBIfam" id="TIGR00590">
    <property type="entry name" value="pcna"/>
    <property type="match status" value="1"/>
</dbReference>
<evidence type="ECO:0000259" key="4">
    <source>
        <dbReference type="Pfam" id="PF02747"/>
    </source>
</evidence>
<dbReference type="InterPro" id="IPR022648">
    <property type="entry name" value="Pr_cel_nuc_antig_N"/>
</dbReference>
<protein>
    <recommendedName>
        <fullName evidence="6">Proliferating cell nuclear antigen PCNA N-terminal domain-containing protein</fullName>
    </recommendedName>
</protein>